<dbReference type="AlphaFoldDB" id="A0A2B7Z0D4"/>
<reference evidence="2 3" key="1">
    <citation type="submission" date="2017-10" db="EMBL/GenBank/DDBJ databases">
        <title>Comparative genomics in systemic dimorphic fungi from Ajellomycetaceae.</title>
        <authorList>
            <person name="Munoz J.F."/>
            <person name="Mcewen J.G."/>
            <person name="Clay O.K."/>
            <person name="Cuomo C.A."/>
        </authorList>
    </citation>
    <scope>NUCLEOTIDE SEQUENCE [LARGE SCALE GENOMIC DNA]</scope>
    <source>
        <strain evidence="2 3">UAMH7299</strain>
    </source>
</reference>
<comment type="caution">
    <text evidence="2">The sequence shown here is derived from an EMBL/GenBank/DDBJ whole genome shotgun (WGS) entry which is preliminary data.</text>
</comment>
<keyword evidence="3" id="KW-1185">Reference proteome</keyword>
<protein>
    <submittedName>
        <fullName evidence="2">Uncharacterized protein</fullName>
    </submittedName>
</protein>
<accession>A0A2B7Z0D4</accession>
<dbReference type="OrthoDB" id="10606698at2759"/>
<proteinExistence type="predicted"/>
<dbReference type="EMBL" id="PDNA01000014">
    <property type="protein sequence ID" value="PGH26699.1"/>
    <property type="molecule type" value="Genomic_DNA"/>
</dbReference>
<gene>
    <name evidence="2" type="ORF">AJ80_01645</name>
</gene>
<evidence type="ECO:0000313" key="2">
    <source>
        <dbReference type="EMBL" id="PGH26699.1"/>
    </source>
</evidence>
<dbReference type="Proteomes" id="UP000224634">
    <property type="component" value="Unassembled WGS sequence"/>
</dbReference>
<sequence length="143" mass="16482">MKSRSSLSQNQRRTRTQSLHPRLSVFLVYLKGRRSRNRDGQRAMTRSDRLQSDESYGSVNVRPLVHIISSSTRYRRSANEFKKNPRIWKALMLPTSIRVRTRMSRTPGPSEGSGTEDGVYCLGCRGSMKSLLRRKPPMIPLLF</sequence>
<organism evidence="2 3">
    <name type="scientific">Polytolypa hystricis (strain UAMH7299)</name>
    <dbReference type="NCBI Taxonomy" id="1447883"/>
    <lineage>
        <taxon>Eukaryota</taxon>
        <taxon>Fungi</taxon>
        <taxon>Dikarya</taxon>
        <taxon>Ascomycota</taxon>
        <taxon>Pezizomycotina</taxon>
        <taxon>Eurotiomycetes</taxon>
        <taxon>Eurotiomycetidae</taxon>
        <taxon>Onygenales</taxon>
        <taxon>Onygenales incertae sedis</taxon>
        <taxon>Polytolypa</taxon>
    </lineage>
</organism>
<name>A0A2B7Z0D4_POLH7</name>
<feature type="compositionally biased region" description="Basic and acidic residues" evidence="1">
    <location>
        <begin position="37"/>
        <end position="52"/>
    </location>
</feature>
<feature type="region of interest" description="Disordered" evidence="1">
    <location>
        <begin position="36"/>
        <end position="55"/>
    </location>
</feature>
<evidence type="ECO:0000256" key="1">
    <source>
        <dbReference type="SAM" id="MobiDB-lite"/>
    </source>
</evidence>
<evidence type="ECO:0000313" key="3">
    <source>
        <dbReference type="Proteomes" id="UP000224634"/>
    </source>
</evidence>